<keyword evidence="7" id="KW-0408">Iron</keyword>
<dbReference type="SUPFAM" id="SSF57802">
    <property type="entry name" value="Rubredoxin-like"/>
    <property type="match status" value="1"/>
</dbReference>
<proteinExistence type="inferred from homology"/>
<feature type="domain" description="Desulfoferrodoxin N-terminal" evidence="12">
    <location>
        <begin position="5"/>
        <end position="34"/>
    </location>
</feature>
<evidence type="ECO:0000256" key="9">
    <source>
        <dbReference type="ARBA" id="ARBA00031398"/>
    </source>
</evidence>
<dbReference type="EMBL" id="JADIMT010000035">
    <property type="protein sequence ID" value="MBO8435839.1"/>
    <property type="molecule type" value="Genomic_DNA"/>
</dbReference>
<keyword evidence="4" id="KW-0813">Transport</keyword>
<comment type="function">
    <text evidence="8">Catalyzes the one-electron reduction of superoxide anion radical to hydrogen peroxide at a nonheme ferrous iron center. Plays a fundamental role in case of oxidative stress via its superoxide detoxification activity.</text>
</comment>
<dbReference type="EC" id="1.15.1.2" evidence="2"/>
<dbReference type="GO" id="GO:0005506">
    <property type="term" value="F:iron ion binding"/>
    <property type="evidence" value="ECO:0007669"/>
    <property type="project" value="InterPro"/>
</dbReference>
<dbReference type="GO" id="GO:0050605">
    <property type="term" value="F:superoxide reductase activity"/>
    <property type="evidence" value="ECO:0007669"/>
    <property type="project" value="UniProtKB-EC"/>
</dbReference>
<dbReference type="Proteomes" id="UP000823615">
    <property type="component" value="Unassembled WGS sequence"/>
</dbReference>
<reference evidence="13" key="2">
    <citation type="journal article" date="2021" name="PeerJ">
        <title>Extensive microbial diversity within the chicken gut microbiome revealed by metagenomics and culture.</title>
        <authorList>
            <person name="Gilroy R."/>
            <person name="Ravi A."/>
            <person name="Getino M."/>
            <person name="Pursley I."/>
            <person name="Horton D.L."/>
            <person name="Alikhan N.F."/>
            <person name="Baker D."/>
            <person name="Gharbi K."/>
            <person name="Hall N."/>
            <person name="Watson M."/>
            <person name="Adriaenssens E.M."/>
            <person name="Foster-Nyarko E."/>
            <person name="Jarju S."/>
            <person name="Secka A."/>
            <person name="Antonio M."/>
            <person name="Oren A."/>
            <person name="Chaudhuri R.R."/>
            <person name="La Ragione R."/>
            <person name="Hildebrand F."/>
            <person name="Pallen M.J."/>
        </authorList>
    </citation>
    <scope>NUCLEOTIDE SEQUENCE</scope>
    <source>
        <strain evidence="13">7293</strain>
    </source>
</reference>
<evidence type="ECO:0000256" key="7">
    <source>
        <dbReference type="ARBA" id="ARBA00023004"/>
    </source>
</evidence>
<dbReference type="InterPro" id="IPR004462">
    <property type="entry name" value="Desulfoferrodoxin_N"/>
</dbReference>
<gene>
    <name evidence="13" type="ORF">IAA97_02515</name>
</gene>
<evidence type="ECO:0000256" key="4">
    <source>
        <dbReference type="ARBA" id="ARBA00022448"/>
    </source>
</evidence>
<comment type="similarity">
    <text evidence="1">Belongs to the desulfoferrodoxin family.</text>
</comment>
<evidence type="ECO:0000256" key="8">
    <source>
        <dbReference type="ARBA" id="ARBA00024690"/>
    </source>
</evidence>
<evidence type="ECO:0000256" key="5">
    <source>
        <dbReference type="ARBA" id="ARBA00022723"/>
    </source>
</evidence>
<reference evidence="13" key="1">
    <citation type="submission" date="2020-10" db="EMBL/GenBank/DDBJ databases">
        <authorList>
            <person name="Gilroy R."/>
        </authorList>
    </citation>
    <scope>NUCLEOTIDE SEQUENCE</scope>
    <source>
        <strain evidence="13">7293</strain>
    </source>
</reference>
<evidence type="ECO:0000256" key="1">
    <source>
        <dbReference type="ARBA" id="ARBA00005941"/>
    </source>
</evidence>
<evidence type="ECO:0000259" key="11">
    <source>
        <dbReference type="Pfam" id="PF01880"/>
    </source>
</evidence>
<feature type="domain" description="Desulfoferrodoxin ferrous iron-binding" evidence="11">
    <location>
        <begin position="40"/>
        <end position="122"/>
    </location>
</feature>
<dbReference type="InterPro" id="IPR036073">
    <property type="entry name" value="Desulfoferrodoxin_Fe-bd_dom_sf"/>
</dbReference>
<evidence type="ECO:0000256" key="10">
    <source>
        <dbReference type="ARBA" id="ARBA00047448"/>
    </source>
</evidence>
<evidence type="ECO:0000259" key="12">
    <source>
        <dbReference type="Pfam" id="PF06397"/>
    </source>
</evidence>
<sequence>MSVRFFKCPDCGEIVMMIKEGGCTPSCCGHAMTELVANTTDAAQEKHVPSVSVGEKEISVKVGSVAHPMTEEHLIEWIAVETKQGLKIKYLKAGDKPEEIFCNNGDAVAVYAYCNLHGLWKTTL</sequence>
<accession>A0A9D9E2E1</accession>
<dbReference type="Pfam" id="PF01880">
    <property type="entry name" value="Desulfoferrodox"/>
    <property type="match status" value="1"/>
</dbReference>
<comment type="catalytic activity">
    <reaction evidence="10">
        <text>reduced [rubredoxin] + superoxide + 2 H(+) = oxidized [rubredoxin] + H2O2</text>
        <dbReference type="Rhea" id="RHEA:21324"/>
        <dbReference type="Rhea" id="RHEA-COMP:10302"/>
        <dbReference type="Rhea" id="RHEA-COMP:10303"/>
        <dbReference type="ChEBI" id="CHEBI:15378"/>
        <dbReference type="ChEBI" id="CHEBI:16240"/>
        <dbReference type="ChEBI" id="CHEBI:18421"/>
        <dbReference type="ChEBI" id="CHEBI:29033"/>
        <dbReference type="ChEBI" id="CHEBI:29034"/>
        <dbReference type="EC" id="1.15.1.2"/>
    </reaction>
</comment>
<comment type="caution">
    <text evidence="13">The sequence shown here is derived from an EMBL/GenBank/DDBJ whole genome shotgun (WGS) entry which is preliminary data.</text>
</comment>
<dbReference type="InterPro" id="IPR051233">
    <property type="entry name" value="Desulfoferrodoxin_SOR"/>
</dbReference>
<protein>
    <recommendedName>
        <fullName evidence="3">Desulfoferrodoxin</fullName>
        <ecNumber evidence="2">1.15.1.2</ecNumber>
    </recommendedName>
    <alternativeName>
        <fullName evidence="9">Superoxide reductase</fullName>
    </alternativeName>
</protein>
<dbReference type="PANTHER" id="PTHR36541:SF1">
    <property type="entry name" value="SUPEROXIDE REDUCTASE-RELATED"/>
    <property type="match status" value="1"/>
</dbReference>
<dbReference type="InterPro" id="IPR002742">
    <property type="entry name" value="Desulfoferrodoxin_Fe-bd_dom"/>
</dbReference>
<evidence type="ECO:0000313" key="14">
    <source>
        <dbReference type="Proteomes" id="UP000823615"/>
    </source>
</evidence>
<evidence type="ECO:0000256" key="3">
    <source>
        <dbReference type="ARBA" id="ARBA00014839"/>
    </source>
</evidence>
<evidence type="ECO:0000256" key="6">
    <source>
        <dbReference type="ARBA" id="ARBA00022982"/>
    </source>
</evidence>
<dbReference type="SUPFAM" id="SSF49367">
    <property type="entry name" value="Superoxide reductase-like"/>
    <property type="match status" value="1"/>
</dbReference>
<organism evidence="13 14">
    <name type="scientific">Candidatus Ornithospirochaeta stercoripullorum</name>
    <dbReference type="NCBI Taxonomy" id="2840899"/>
    <lineage>
        <taxon>Bacteria</taxon>
        <taxon>Pseudomonadati</taxon>
        <taxon>Spirochaetota</taxon>
        <taxon>Spirochaetia</taxon>
        <taxon>Spirochaetales</taxon>
        <taxon>Spirochaetaceae</taxon>
        <taxon>Spirochaetaceae incertae sedis</taxon>
        <taxon>Candidatus Ornithospirochaeta</taxon>
    </lineage>
</organism>
<name>A0A9D9E2E1_9SPIO</name>
<keyword evidence="6" id="KW-0249">Electron transport</keyword>
<keyword evidence="5" id="KW-0479">Metal-binding</keyword>
<dbReference type="Pfam" id="PF06397">
    <property type="entry name" value="Desulfoferrod_N"/>
    <property type="match status" value="1"/>
</dbReference>
<dbReference type="AlphaFoldDB" id="A0A9D9E2E1"/>
<evidence type="ECO:0000313" key="13">
    <source>
        <dbReference type="EMBL" id="MBO8435839.1"/>
    </source>
</evidence>
<dbReference type="Gene3D" id="2.60.40.730">
    <property type="entry name" value="SOR catalytic domain"/>
    <property type="match status" value="1"/>
</dbReference>
<dbReference type="NCBIfam" id="TIGR00332">
    <property type="entry name" value="neela_ferrous"/>
    <property type="match status" value="1"/>
</dbReference>
<evidence type="ECO:0000256" key="2">
    <source>
        <dbReference type="ARBA" id="ARBA00012679"/>
    </source>
</evidence>
<dbReference type="PANTHER" id="PTHR36541">
    <property type="entry name" value="SUPEROXIDE REDUCTASE-RELATED"/>
    <property type="match status" value="1"/>
</dbReference>